<sequence>MTPLQQALGGAVLVYVAWRVVRAFFATSPVDNIPGPKSPSFFAGRFPILMFSGRHDAMAYLLSASGHTGQIFGPDRWIHQEAFVKQYGRLFRISGPLNADWLYTYDPKALHSIFVKDQDVFDENEVLLAAFMTLLGPGLLSTLGDQHRRQRKMLNPLFSAKHLREMTPIFNEIVGRLESAIASRVKDGPEEVDMLGWMGRTALELIGQGGLGHSFDPLTRDVADDFADSVKAYFPVIQQLEVFGPLLPILLKMGPAWFRRKLVDLVPFAPARRMAQISDVLHERSTQIYEEKKAALEAGDEALKKQVSEGKDIISVLLRANMIADKEDRLSSEEVIAQVSTLVLAGMDTTSNALARILSLLAEHQDVQQKLREEIVHARDDGSGKLRDLTYDEVMELPYMDAICRETLRRYSPVTHAPRQVFKDAILPLSAPIRGVDGTPVHSVPVTKGMWVLADIQASNCNKELWGEDADEWKPERWLKPLPRTLEDAHIPGVYSHLGFKFSQLEMKVVLASLLPTLKFEPSGKPIYWNSAAVAFPSVGKDSRKPELPLKVTLL</sequence>
<keyword evidence="10" id="KW-1185">Reference proteome</keyword>
<organism evidence="9 10">
    <name type="scientific">Trametes pubescens</name>
    <name type="common">White-rot fungus</name>
    <dbReference type="NCBI Taxonomy" id="154538"/>
    <lineage>
        <taxon>Eukaryota</taxon>
        <taxon>Fungi</taxon>
        <taxon>Dikarya</taxon>
        <taxon>Basidiomycota</taxon>
        <taxon>Agaricomycotina</taxon>
        <taxon>Agaricomycetes</taxon>
        <taxon>Polyporales</taxon>
        <taxon>Polyporaceae</taxon>
        <taxon>Trametes</taxon>
    </lineage>
</organism>
<keyword evidence="7" id="KW-0408">Iron</keyword>
<keyword evidence="5" id="KW-0479">Metal-binding</keyword>
<comment type="cofactor">
    <cofactor evidence="1">
        <name>heme</name>
        <dbReference type="ChEBI" id="CHEBI:30413"/>
    </cofactor>
</comment>
<comment type="pathway">
    <text evidence="2">Secondary metabolite biosynthesis.</text>
</comment>
<reference evidence="9 10" key="1">
    <citation type="submission" date="2016-10" db="EMBL/GenBank/DDBJ databases">
        <title>Genome sequence of the basidiomycete white-rot fungus Trametes pubescens.</title>
        <authorList>
            <person name="Makela M.R."/>
            <person name="Granchi Z."/>
            <person name="Peng M."/>
            <person name="De Vries R.P."/>
            <person name="Grigoriev I."/>
            <person name="Riley R."/>
            <person name="Hilden K."/>
        </authorList>
    </citation>
    <scope>NUCLEOTIDE SEQUENCE [LARGE SCALE GENOMIC DNA]</scope>
    <source>
        <strain evidence="9 10">FBCC735</strain>
    </source>
</reference>
<evidence type="ECO:0000256" key="6">
    <source>
        <dbReference type="ARBA" id="ARBA00023002"/>
    </source>
</evidence>
<accession>A0A1M2VFC0</accession>
<dbReference type="InterPro" id="IPR050121">
    <property type="entry name" value="Cytochrome_P450_monoxygenase"/>
</dbReference>
<evidence type="ECO:0000256" key="1">
    <source>
        <dbReference type="ARBA" id="ARBA00001971"/>
    </source>
</evidence>
<evidence type="ECO:0000256" key="7">
    <source>
        <dbReference type="ARBA" id="ARBA00023004"/>
    </source>
</evidence>
<comment type="caution">
    <text evidence="9">The sequence shown here is derived from an EMBL/GenBank/DDBJ whole genome shotgun (WGS) entry which is preliminary data.</text>
</comment>
<dbReference type="EMBL" id="MNAD01001337">
    <property type="protein sequence ID" value="OJT06233.1"/>
    <property type="molecule type" value="Genomic_DNA"/>
</dbReference>
<evidence type="ECO:0000313" key="10">
    <source>
        <dbReference type="Proteomes" id="UP000184267"/>
    </source>
</evidence>
<protein>
    <recommendedName>
        <fullName evidence="11">Cytochrome P450</fullName>
    </recommendedName>
</protein>
<comment type="similarity">
    <text evidence="3">Belongs to the cytochrome P450 family.</text>
</comment>
<name>A0A1M2VFC0_TRAPU</name>
<keyword evidence="4" id="KW-0349">Heme</keyword>
<dbReference type="GO" id="GO:0004497">
    <property type="term" value="F:monooxygenase activity"/>
    <property type="evidence" value="ECO:0007669"/>
    <property type="project" value="UniProtKB-KW"/>
</dbReference>
<dbReference type="GO" id="GO:0020037">
    <property type="term" value="F:heme binding"/>
    <property type="evidence" value="ECO:0007669"/>
    <property type="project" value="InterPro"/>
</dbReference>
<evidence type="ECO:0000256" key="4">
    <source>
        <dbReference type="ARBA" id="ARBA00022617"/>
    </source>
</evidence>
<dbReference type="GO" id="GO:0016705">
    <property type="term" value="F:oxidoreductase activity, acting on paired donors, with incorporation or reduction of molecular oxygen"/>
    <property type="evidence" value="ECO:0007669"/>
    <property type="project" value="InterPro"/>
</dbReference>
<dbReference type="OMA" id="AYIMYEM"/>
<dbReference type="GO" id="GO:0005506">
    <property type="term" value="F:iron ion binding"/>
    <property type="evidence" value="ECO:0007669"/>
    <property type="project" value="InterPro"/>
</dbReference>
<evidence type="ECO:0000313" key="9">
    <source>
        <dbReference type="EMBL" id="OJT06233.1"/>
    </source>
</evidence>
<gene>
    <name evidence="9" type="ORF">TRAPUB_2914</name>
</gene>
<keyword evidence="8" id="KW-0503">Monooxygenase</keyword>
<dbReference type="PANTHER" id="PTHR24305:SF166">
    <property type="entry name" value="CYTOCHROME P450 12A4, MITOCHONDRIAL-RELATED"/>
    <property type="match status" value="1"/>
</dbReference>
<evidence type="ECO:0000256" key="8">
    <source>
        <dbReference type="ARBA" id="ARBA00023033"/>
    </source>
</evidence>
<dbReference type="Pfam" id="PF00067">
    <property type="entry name" value="p450"/>
    <property type="match status" value="1"/>
</dbReference>
<dbReference type="STRING" id="154538.A0A1M2VFC0"/>
<dbReference type="PANTHER" id="PTHR24305">
    <property type="entry name" value="CYTOCHROME P450"/>
    <property type="match status" value="1"/>
</dbReference>
<dbReference type="InterPro" id="IPR002401">
    <property type="entry name" value="Cyt_P450_E_grp-I"/>
</dbReference>
<evidence type="ECO:0000256" key="2">
    <source>
        <dbReference type="ARBA" id="ARBA00005179"/>
    </source>
</evidence>
<dbReference type="Gene3D" id="1.10.630.10">
    <property type="entry name" value="Cytochrome P450"/>
    <property type="match status" value="1"/>
</dbReference>
<evidence type="ECO:0000256" key="3">
    <source>
        <dbReference type="ARBA" id="ARBA00010617"/>
    </source>
</evidence>
<dbReference type="InterPro" id="IPR001128">
    <property type="entry name" value="Cyt_P450"/>
</dbReference>
<keyword evidence="6" id="KW-0560">Oxidoreductase</keyword>
<evidence type="ECO:0000256" key="5">
    <source>
        <dbReference type="ARBA" id="ARBA00022723"/>
    </source>
</evidence>
<dbReference type="AlphaFoldDB" id="A0A1M2VFC0"/>
<dbReference type="InterPro" id="IPR036396">
    <property type="entry name" value="Cyt_P450_sf"/>
</dbReference>
<dbReference type="Proteomes" id="UP000184267">
    <property type="component" value="Unassembled WGS sequence"/>
</dbReference>
<proteinExistence type="inferred from homology"/>
<dbReference type="SUPFAM" id="SSF48264">
    <property type="entry name" value="Cytochrome P450"/>
    <property type="match status" value="1"/>
</dbReference>
<dbReference type="PRINTS" id="PR00463">
    <property type="entry name" value="EP450I"/>
</dbReference>
<evidence type="ECO:0008006" key="11">
    <source>
        <dbReference type="Google" id="ProtNLM"/>
    </source>
</evidence>
<dbReference type="OrthoDB" id="1470350at2759"/>